<accession>A0ABD3RPQ7</accession>
<organism evidence="1 2">
    <name type="scientific">Penstemon smallii</name>
    <dbReference type="NCBI Taxonomy" id="265156"/>
    <lineage>
        <taxon>Eukaryota</taxon>
        <taxon>Viridiplantae</taxon>
        <taxon>Streptophyta</taxon>
        <taxon>Embryophyta</taxon>
        <taxon>Tracheophyta</taxon>
        <taxon>Spermatophyta</taxon>
        <taxon>Magnoliopsida</taxon>
        <taxon>eudicotyledons</taxon>
        <taxon>Gunneridae</taxon>
        <taxon>Pentapetalae</taxon>
        <taxon>asterids</taxon>
        <taxon>lamiids</taxon>
        <taxon>Lamiales</taxon>
        <taxon>Plantaginaceae</taxon>
        <taxon>Cheloneae</taxon>
        <taxon>Penstemon</taxon>
    </lineage>
</organism>
<evidence type="ECO:0000313" key="2">
    <source>
        <dbReference type="Proteomes" id="UP001634393"/>
    </source>
</evidence>
<name>A0ABD3RPQ7_9LAMI</name>
<keyword evidence="2" id="KW-1185">Reference proteome</keyword>
<gene>
    <name evidence="1" type="ORF">ACJIZ3_016207</name>
</gene>
<dbReference type="EMBL" id="JBJXBP010000008">
    <property type="protein sequence ID" value="KAL3814939.1"/>
    <property type="molecule type" value="Genomic_DNA"/>
</dbReference>
<sequence length="62" mass="6630">MRKEVGVGYGMRVNAVGFWRVAMKKSTRPVTFGLPKLQTAPAFLISSTARFGCGRVGGRVAG</sequence>
<reference evidence="1 2" key="1">
    <citation type="submission" date="2024-12" db="EMBL/GenBank/DDBJ databases">
        <title>The unique morphological basis and parallel evolutionary history of personate flowers in Penstemon.</title>
        <authorList>
            <person name="Depatie T.H."/>
            <person name="Wessinger C.A."/>
        </authorList>
    </citation>
    <scope>NUCLEOTIDE SEQUENCE [LARGE SCALE GENOMIC DNA]</scope>
    <source>
        <strain evidence="1">WTNN_2</strain>
        <tissue evidence="1">Leaf</tissue>
    </source>
</reference>
<dbReference type="Proteomes" id="UP001634393">
    <property type="component" value="Unassembled WGS sequence"/>
</dbReference>
<comment type="caution">
    <text evidence="1">The sequence shown here is derived from an EMBL/GenBank/DDBJ whole genome shotgun (WGS) entry which is preliminary data.</text>
</comment>
<dbReference type="AlphaFoldDB" id="A0ABD3RPQ7"/>
<protein>
    <submittedName>
        <fullName evidence="1">Uncharacterized protein</fullName>
    </submittedName>
</protein>
<proteinExistence type="predicted"/>
<evidence type="ECO:0000313" key="1">
    <source>
        <dbReference type="EMBL" id="KAL3814939.1"/>
    </source>
</evidence>